<dbReference type="HOGENOM" id="CLU_1339747_0_0_1"/>
<dbReference type="EnsemblProtists" id="HpaT804895">
    <property type="protein sequence ID" value="HpaP804895"/>
    <property type="gene ID" value="HpaG804895"/>
</dbReference>
<proteinExistence type="predicted"/>
<evidence type="ECO:0000313" key="3">
    <source>
        <dbReference type="Proteomes" id="UP000011713"/>
    </source>
</evidence>
<name>M4BF27_HYAAE</name>
<sequence length="205" mass="22887">MGDAYARNQHVQLWINAGIAAIPRAVAKFQIQQQKAKEYVVKCFSKVVDLRPSKSTLPERRGPRRRHELGTSGVCITNGGKIITSLHSIGLDLSSPGSTTAPHRWTWSFIGRSRSLIGGPGIVVKCLWKIMNPEAIATREKRPPLGKGCLREKGSRKWLDAQERGTRRSNHEVDRCPDLGPSGSTKVPHRWTWSLFGRPGPVPRW</sequence>
<dbReference type="VEuPathDB" id="FungiDB:HpaG804895"/>
<dbReference type="EMBL" id="JH598187">
    <property type="status" value="NOT_ANNOTATED_CDS"/>
    <property type="molecule type" value="Genomic_DNA"/>
</dbReference>
<dbReference type="Proteomes" id="UP000011713">
    <property type="component" value="Unassembled WGS sequence"/>
</dbReference>
<evidence type="ECO:0000256" key="1">
    <source>
        <dbReference type="SAM" id="MobiDB-lite"/>
    </source>
</evidence>
<feature type="compositionally biased region" description="Basic and acidic residues" evidence="1">
    <location>
        <begin position="160"/>
        <end position="177"/>
    </location>
</feature>
<evidence type="ECO:0000313" key="2">
    <source>
        <dbReference type="EnsemblProtists" id="HpaP804895"/>
    </source>
</evidence>
<keyword evidence="3" id="KW-1185">Reference proteome</keyword>
<reference evidence="2" key="2">
    <citation type="submission" date="2015-06" db="UniProtKB">
        <authorList>
            <consortium name="EnsemblProtists"/>
        </authorList>
    </citation>
    <scope>IDENTIFICATION</scope>
    <source>
        <strain evidence="2">Emoy2</strain>
    </source>
</reference>
<feature type="region of interest" description="Disordered" evidence="1">
    <location>
        <begin position="160"/>
        <end position="183"/>
    </location>
</feature>
<dbReference type="InParanoid" id="M4BF27"/>
<accession>M4BF27</accession>
<reference evidence="3" key="1">
    <citation type="journal article" date="2010" name="Science">
        <title>Signatures of adaptation to obligate biotrophy in the Hyaloperonospora arabidopsidis genome.</title>
        <authorList>
            <person name="Baxter L."/>
            <person name="Tripathy S."/>
            <person name="Ishaque N."/>
            <person name="Boot N."/>
            <person name="Cabral A."/>
            <person name="Kemen E."/>
            <person name="Thines M."/>
            <person name="Ah-Fong A."/>
            <person name="Anderson R."/>
            <person name="Badejoko W."/>
            <person name="Bittner-Eddy P."/>
            <person name="Boore J.L."/>
            <person name="Chibucos M.C."/>
            <person name="Coates M."/>
            <person name="Dehal P."/>
            <person name="Delehaunty K."/>
            <person name="Dong S."/>
            <person name="Downton P."/>
            <person name="Dumas B."/>
            <person name="Fabro G."/>
            <person name="Fronick C."/>
            <person name="Fuerstenberg S.I."/>
            <person name="Fulton L."/>
            <person name="Gaulin E."/>
            <person name="Govers F."/>
            <person name="Hughes L."/>
            <person name="Humphray S."/>
            <person name="Jiang R.H."/>
            <person name="Judelson H."/>
            <person name="Kamoun S."/>
            <person name="Kyung K."/>
            <person name="Meijer H."/>
            <person name="Minx P."/>
            <person name="Morris P."/>
            <person name="Nelson J."/>
            <person name="Phuntumart V."/>
            <person name="Qutob D."/>
            <person name="Rehmany A."/>
            <person name="Rougon-Cardoso A."/>
            <person name="Ryden P."/>
            <person name="Torto-Alalibo T."/>
            <person name="Studholme D."/>
            <person name="Wang Y."/>
            <person name="Win J."/>
            <person name="Wood J."/>
            <person name="Clifton S.W."/>
            <person name="Rogers J."/>
            <person name="Van den Ackerveken G."/>
            <person name="Jones J.D."/>
            <person name="McDowell J.M."/>
            <person name="Beynon J."/>
            <person name="Tyler B.M."/>
        </authorList>
    </citation>
    <scope>NUCLEOTIDE SEQUENCE [LARGE SCALE GENOMIC DNA]</scope>
    <source>
        <strain evidence="3">Emoy2</strain>
    </source>
</reference>
<dbReference type="AlphaFoldDB" id="M4BF27"/>
<organism evidence="2 3">
    <name type="scientific">Hyaloperonospora arabidopsidis (strain Emoy2)</name>
    <name type="common">Downy mildew agent</name>
    <name type="synonym">Peronospora arabidopsidis</name>
    <dbReference type="NCBI Taxonomy" id="559515"/>
    <lineage>
        <taxon>Eukaryota</taxon>
        <taxon>Sar</taxon>
        <taxon>Stramenopiles</taxon>
        <taxon>Oomycota</taxon>
        <taxon>Peronosporomycetes</taxon>
        <taxon>Peronosporales</taxon>
        <taxon>Peronosporaceae</taxon>
        <taxon>Hyaloperonospora</taxon>
    </lineage>
</organism>
<protein>
    <submittedName>
        <fullName evidence="2">Uncharacterized protein</fullName>
    </submittedName>
</protein>